<reference evidence="2" key="1">
    <citation type="journal article" date="2014" name="Genome Announc.">
        <title>Draft Genome Sequences of Three Alkaliphilic Bacillus Strains, Bacillus wakoensis JCM 9140T, Bacillus akibai JCM 9157T, and Bacillus hemicellulosilyticus JCM 9152T.</title>
        <authorList>
            <person name="Yuki M."/>
            <person name="Oshima K."/>
            <person name="Suda W."/>
            <person name="Oshida Y."/>
            <person name="Kitamura K."/>
            <person name="Iida T."/>
            <person name="Hattori M."/>
            <person name="Ohkuma M."/>
        </authorList>
    </citation>
    <scope>NUCLEOTIDE SEQUENCE [LARGE SCALE GENOMIC DNA]</scope>
    <source>
        <strain evidence="2">JCM 9152</strain>
    </source>
</reference>
<sequence>MKRVLFICTGNTCRSPMAEALLRDKMGEAIEVKSAGLHASTMSALSEGTRTVLEEKGIFVAHSVQELTEDLIDWADLLLTMTESHKQSIQVFFPEVKEKLFTLKEFAYDQEEDSDIADPFGGSLEQYRTVAEEIEGCLEPLIEKLNKK</sequence>
<dbReference type="InterPro" id="IPR050438">
    <property type="entry name" value="LMW_PTPase"/>
</dbReference>
<dbReference type="OrthoDB" id="9784339at2"/>
<dbReference type="PANTHER" id="PTHR11717">
    <property type="entry name" value="LOW MOLECULAR WEIGHT PROTEIN TYROSINE PHOSPHATASE"/>
    <property type="match status" value="1"/>
</dbReference>
<dbReference type="InterPro" id="IPR036196">
    <property type="entry name" value="Ptyr_pPase_sf"/>
</dbReference>
<evidence type="ECO:0000313" key="3">
    <source>
        <dbReference type="Proteomes" id="UP000018895"/>
    </source>
</evidence>
<dbReference type="STRING" id="1236971.JCM9152_2754"/>
<proteinExistence type="predicted"/>
<protein>
    <submittedName>
        <fullName evidence="2">Low molecular weight protein tyrosine phosphatase</fullName>
    </submittedName>
</protein>
<comment type="caution">
    <text evidence="2">The sequence shown here is derived from an EMBL/GenBank/DDBJ whole genome shotgun (WGS) entry which is preliminary data.</text>
</comment>
<organism evidence="2 3">
    <name type="scientific">Halalkalibacter hemicellulosilyticusJCM 9152</name>
    <dbReference type="NCBI Taxonomy" id="1236971"/>
    <lineage>
        <taxon>Bacteria</taxon>
        <taxon>Bacillati</taxon>
        <taxon>Bacillota</taxon>
        <taxon>Bacilli</taxon>
        <taxon>Bacillales</taxon>
        <taxon>Bacillaceae</taxon>
        <taxon>Halalkalibacter</taxon>
    </lineage>
</organism>
<dbReference type="SMART" id="SM00226">
    <property type="entry name" value="LMWPc"/>
    <property type="match status" value="1"/>
</dbReference>
<dbReference type="SUPFAM" id="SSF52788">
    <property type="entry name" value="Phosphotyrosine protein phosphatases I"/>
    <property type="match status" value="1"/>
</dbReference>
<dbReference type="Gene3D" id="3.40.50.2300">
    <property type="match status" value="1"/>
</dbReference>
<dbReference type="CDD" id="cd16344">
    <property type="entry name" value="LMWPAP"/>
    <property type="match status" value="1"/>
</dbReference>
<name>W4QGT3_9BACI</name>
<dbReference type="PANTHER" id="PTHR11717:SF31">
    <property type="entry name" value="LOW MOLECULAR WEIGHT PROTEIN-TYROSINE-PHOSPHATASE ETP-RELATED"/>
    <property type="match status" value="1"/>
</dbReference>
<dbReference type="RefSeq" id="WP_035344693.1">
    <property type="nucleotide sequence ID" value="NZ_BAUU01000018.1"/>
</dbReference>
<dbReference type="GO" id="GO:0004725">
    <property type="term" value="F:protein tyrosine phosphatase activity"/>
    <property type="evidence" value="ECO:0007669"/>
    <property type="project" value="TreeGrafter"/>
</dbReference>
<accession>W4QGT3</accession>
<dbReference type="Pfam" id="PF01451">
    <property type="entry name" value="LMWPc"/>
    <property type="match status" value="1"/>
</dbReference>
<evidence type="ECO:0000259" key="1">
    <source>
        <dbReference type="SMART" id="SM00226"/>
    </source>
</evidence>
<keyword evidence="3" id="KW-1185">Reference proteome</keyword>
<gene>
    <name evidence="2" type="ORF">JCM9152_2754</name>
</gene>
<feature type="domain" description="Phosphotyrosine protein phosphatase I" evidence="1">
    <location>
        <begin position="2"/>
        <end position="144"/>
    </location>
</feature>
<dbReference type="EMBL" id="BAUU01000018">
    <property type="protein sequence ID" value="GAE31296.1"/>
    <property type="molecule type" value="Genomic_DNA"/>
</dbReference>
<dbReference type="InterPro" id="IPR023485">
    <property type="entry name" value="Ptyr_pPase"/>
</dbReference>
<dbReference type="AlphaFoldDB" id="W4QGT3"/>
<dbReference type="Proteomes" id="UP000018895">
    <property type="component" value="Unassembled WGS sequence"/>
</dbReference>
<evidence type="ECO:0000313" key="2">
    <source>
        <dbReference type="EMBL" id="GAE31296.1"/>
    </source>
</evidence>